<keyword evidence="1" id="KW-0472">Membrane</keyword>
<evidence type="ECO:0000256" key="1">
    <source>
        <dbReference type="SAM" id="Phobius"/>
    </source>
</evidence>
<keyword evidence="1" id="KW-1133">Transmembrane helix</keyword>
<name>A0ABS1BX46_9BACT</name>
<accession>A0ABS1BX46</accession>
<dbReference type="RefSeq" id="WP_200504263.1">
    <property type="nucleotide sequence ID" value="NZ_JAEHFX010000001.1"/>
</dbReference>
<organism evidence="3 4">
    <name type="scientific">Adhaeribacter terrigena</name>
    <dbReference type="NCBI Taxonomy" id="2793070"/>
    <lineage>
        <taxon>Bacteria</taxon>
        <taxon>Pseudomonadati</taxon>
        <taxon>Bacteroidota</taxon>
        <taxon>Cytophagia</taxon>
        <taxon>Cytophagales</taxon>
        <taxon>Hymenobacteraceae</taxon>
        <taxon>Adhaeribacter</taxon>
    </lineage>
</organism>
<dbReference type="InterPro" id="IPR026444">
    <property type="entry name" value="Secre_tail"/>
</dbReference>
<dbReference type="Pfam" id="PF18962">
    <property type="entry name" value="Por_Secre_tail"/>
    <property type="match status" value="1"/>
</dbReference>
<protein>
    <submittedName>
        <fullName evidence="3">T9SS type A sorting domain-containing protein</fullName>
    </submittedName>
</protein>
<sequence>MRIQLTPTLLLRPIFSLIIIHFFICFSSFAQITPQPNISHTVLSSWKDLQQTFKKREQKRGYGNLRTNTNLPFCDIYLPDSSNSGWNLTNRGFYTYDSLGWYTSRTVFDLKGWPLEKDSVRYDRNGKELIKANFQWNGNQWTPIAGYRIQRNYDRNGNEILADHERLINGSWQSYRWDLYGYDTAMNVVQISETYLHNPIQNKNTTFTYSVPTGPATEITIERYLNGTLTNHERHVNITWHNFSKMQPTALKVQQWINNTWEDYAQINISYDSLGGSIYTEQQWYNGAWENVYRISTILDTKKNYIGSKNEEWLNGAWWSRFESAQVLTYNQADEITERIYRSWSFSQPGWNNQLREVYTTQWVTGLKNEIPQEITAKVYPNPTENLLNIEIAEKTQNVTALLSDITGKVILSRNFKATEAKQLNIQNLKPGIYLLTLQTEKGQAVRKIIKN</sequence>
<proteinExistence type="predicted"/>
<evidence type="ECO:0000313" key="3">
    <source>
        <dbReference type="EMBL" id="MBK0401640.1"/>
    </source>
</evidence>
<comment type="caution">
    <text evidence="3">The sequence shown here is derived from an EMBL/GenBank/DDBJ whole genome shotgun (WGS) entry which is preliminary data.</text>
</comment>
<reference evidence="3 4" key="1">
    <citation type="submission" date="2020-12" db="EMBL/GenBank/DDBJ databases">
        <title>Bacterial novel species Adhaeribacter sp. BT258 isolated from soil.</title>
        <authorList>
            <person name="Jung H.-Y."/>
        </authorList>
    </citation>
    <scope>NUCLEOTIDE SEQUENCE [LARGE SCALE GENOMIC DNA]</scope>
    <source>
        <strain evidence="3 4">BT258</strain>
    </source>
</reference>
<dbReference type="Proteomes" id="UP000644147">
    <property type="component" value="Unassembled WGS sequence"/>
</dbReference>
<evidence type="ECO:0000259" key="2">
    <source>
        <dbReference type="Pfam" id="PF18962"/>
    </source>
</evidence>
<keyword evidence="1" id="KW-0812">Transmembrane</keyword>
<dbReference type="EMBL" id="JAEHFX010000001">
    <property type="protein sequence ID" value="MBK0401640.1"/>
    <property type="molecule type" value="Genomic_DNA"/>
</dbReference>
<feature type="domain" description="Secretion system C-terminal sorting" evidence="2">
    <location>
        <begin position="379"/>
        <end position="450"/>
    </location>
</feature>
<gene>
    <name evidence="3" type="ORF">I5M27_01505</name>
</gene>
<evidence type="ECO:0000313" key="4">
    <source>
        <dbReference type="Proteomes" id="UP000644147"/>
    </source>
</evidence>
<keyword evidence="4" id="KW-1185">Reference proteome</keyword>
<feature type="transmembrane region" description="Helical" evidence="1">
    <location>
        <begin position="9"/>
        <end position="30"/>
    </location>
</feature>
<dbReference type="NCBIfam" id="TIGR04183">
    <property type="entry name" value="Por_Secre_tail"/>
    <property type="match status" value="1"/>
</dbReference>